<evidence type="ECO:0000256" key="2">
    <source>
        <dbReference type="SAM" id="MobiDB-lite"/>
    </source>
</evidence>
<accession>A0A7H2BHA1</accession>
<evidence type="ECO:0000259" key="4">
    <source>
        <dbReference type="Pfam" id="PF03816"/>
    </source>
</evidence>
<sequence length="387" mass="40966">MSHTGSEATAPRKKRGKLIAGIILAIVLLLGIGGCAYIASIGAAWNNGTEKFSGSEFPADDGNVAKVDEFTKKVQADKEALSKDATVTNDAGKNNATENDKNGNGIADSVENGKVTARPAETGATDILLLGSDSRAGSAEAATVSGQRADTIMLLHVPKDGSDAYLISIMRDTWVNIPGYGSAKINAGLNYGGLDLQVATIEQLLGTRIDHIAEIDFAGFKGLTDELGGVTVQVPLNFQTDDYTFTQGPMHLNGDQALQFVRQRYQFSDGDYQRVRNQRIYMNGLLDTIKSKGAFENATQFKSMVETISPYVTVDSGLSAGEIAKIAAPYIGSGGVNLHMMTLPNAGTGWSADGQSIVVLDQAATSDLSQSLTNGTMSDYISRYGED</sequence>
<evidence type="ECO:0000313" key="5">
    <source>
        <dbReference type="EMBL" id="QNV39047.1"/>
    </source>
</evidence>
<dbReference type="PANTHER" id="PTHR33392:SF6">
    <property type="entry name" value="POLYISOPRENYL-TEICHOIC ACID--PEPTIDOGLYCAN TEICHOIC ACID TRANSFERASE TAGU"/>
    <property type="match status" value="1"/>
</dbReference>
<keyword evidence="6" id="KW-1185">Reference proteome</keyword>
<keyword evidence="3" id="KW-0812">Transmembrane</keyword>
<comment type="similarity">
    <text evidence="1">Belongs to the LytR/CpsA/Psr (LCP) family.</text>
</comment>
<keyword evidence="3" id="KW-0472">Membrane</keyword>
<proteinExistence type="inferred from homology"/>
<dbReference type="InterPro" id="IPR004474">
    <property type="entry name" value="LytR_CpsA_psr"/>
</dbReference>
<evidence type="ECO:0000256" key="1">
    <source>
        <dbReference type="ARBA" id="ARBA00006068"/>
    </source>
</evidence>
<dbReference type="KEGG" id="rama:IDM48_06340"/>
<keyword evidence="3" id="KW-1133">Transmembrane helix</keyword>
<dbReference type="EMBL" id="CP061538">
    <property type="protein sequence ID" value="QNV39047.1"/>
    <property type="molecule type" value="Genomic_DNA"/>
</dbReference>
<dbReference type="Proteomes" id="UP000516421">
    <property type="component" value="Chromosome"/>
</dbReference>
<evidence type="ECO:0000256" key="3">
    <source>
        <dbReference type="SAM" id="Phobius"/>
    </source>
</evidence>
<feature type="region of interest" description="Disordered" evidence="2">
    <location>
        <begin position="83"/>
        <end position="114"/>
    </location>
</feature>
<organism evidence="5 6">
    <name type="scientific">Rothia amarae</name>
    <dbReference type="NCBI Taxonomy" id="169480"/>
    <lineage>
        <taxon>Bacteria</taxon>
        <taxon>Bacillati</taxon>
        <taxon>Actinomycetota</taxon>
        <taxon>Actinomycetes</taxon>
        <taxon>Micrococcales</taxon>
        <taxon>Micrococcaceae</taxon>
        <taxon>Rothia</taxon>
    </lineage>
</organism>
<dbReference type="AlphaFoldDB" id="A0A7H2BHA1"/>
<evidence type="ECO:0000313" key="6">
    <source>
        <dbReference type="Proteomes" id="UP000516421"/>
    </source>
</evidence>
<feature type="transmembrane region" description="Helical" evidence="3">
    <location>
        <begin position="21"/>
        <end position="45"/>
    </location>
</feature>
<protein>
    <submittedName>
        <fullName evidence="5">LCP family protein</fullName>
    </submittedName>
</protein>
<dbReference type="NCBIfam" id="TIGR00350">
    <property type="entry name" value="lytR_cpsA_psr"/>
    <property type="match status" value="1"/>
</dbReference>
<dbReference type="InterPro" id="IPR050922">
    <property type="entry name" value="LytR/CpsA/Psr_CW_biosynth"/>
</dbReference>
<dbReference type="Pfam" id="PF03816">
    <property type="entry name" value="LytR_cpsA_psr"/>
    <property type="match status" value="1"/>
</dbReference>
<feature type="compositionally biased region" description="Polar residues" evidence="2">
    <location>
        <begin position="85"/>
        <end position="97"/>
    </location>
</feature>
<dbReference type="RefSeq" id="WP_190616553.1">
    <property type="nucleotide sequence ID" value="NZ_CP061538.1"/>
</dbReference>
<dbReference type="Gene3D" id="3.40.630.190">
    <property type="entry name" value="LCP protein"/>
    <property type="match status" value="1"/>
</dbReference>
<feature type="domain" description="Cell envelope-related transcriptional attenuator" evidence="4">
    <location>
        <begin position="148"/>
        <end position="290"/>
    </location>
</feature>
<reference evidence="5 6" key="1">
    <citation type="submission" date="2020-09" db="EMBL/GenBank/DDBJ databases">
        <title>Investigation of environmental microbe.</title>
        <authorList>
            <person name="Ou Y."/>
            <person name="Kang Q."/>
        </authorList>
    </citation>
    <scope>NUCLEOTIDE SEQUENCE [LARGE SCALE GENOMIC DNA]</scope>
    <source>
        <strain evidence="5 6">KJZ-9</strain>
    </source>
</reference>
<gene>
    <name evidence="5" type="ORF">IDM48_06340</name>
</gene>
<name>A0A7H2BHA1_9MICC</name>
<dbReference type="PANTHER" id="PTHR33392">
    <property type="entry name" value="POLYISOPRENYL-TEICHOIC ACID--PEPTIDOGLYCAN TEICHOIC ACID TRANSFERASE TAGU"/>
    <property type="match status" value="1"/>
</dbReference>